<reference evidence="3" key="1">
    <citation type="submission" date="2018-06" db="EMBL/GenBank/DDBJ databases">
        <authorList>
            <person name="Zhirakovskaya E."/>
        </authorList>
    </citation>
    <scope>NUCLEOTIDE SEQUENCE</scope>
</reference>
<dbReference type="Gene3D" id="1.10.357.10">
    <property type="entry name" value="Tetracycline Repressor, domain 2"/>
    <property type="match status" value="1"/>
</dbReference>
<dbReference type="Gene3D" id="1.10.10.60">
    <property type="entry name" value="Homeodomain-like"/>
    <property type="match status" value="1"/>
</dbReference>
<proteinExistence type="predicted"/>
<organism evidence="3">
    <name type="scientific">hydrothermal vent metagenome</name>
    <dbReference type="NCBI Taxonomy" id="652676"/>
    <lineage>
        <taxon>unclassified sequences</taxon>
        <taxon>metagenomes</taxon>
        <taxon>ecological metagenomes</taxon>
    </lineage>
</organism>
<name>A0A3B1CQJ4_9ZZZZ</name>
<dbReference type="SUPFAM" id="SSF46689">
    <property type="entry name" value="Homeodomain-like"/>
    <property type="match status" value="1"/>
</dbReference>
<sequence>MTPEKHKILLFTSEKFFKEGFNKVSMDELAKEMKISKKTIYKHFSSKNEIIATSVETLQFNLRRTLEQIINQDSPSINKLLQISSTLLSVAFKVSDTWLSDLRSYSPELWDSIERFRTKTFMSTFGGILDQGKKEGLIVDKPNIIVLTIMFGGIRSVINPDFLLNNKFSAIEAGEICLDIMISGILTEEGRKIFNKTKMELKNENI</sequence>
<dbReference type="AlphaFoldDB" id="A0A3B1CQJ4"/>
<keyword evidence="1" id="KW-0238">DNA-binding</keyword>
<evidence type="ECO:0000259" key="2">
    <source>
        <dbReference type="PROSITE" id="PS50977"/>
    </source>
</evidence>
<gene>
    <name evidence="3" type="ORF">MNBD_IGNAVI01-2687</name>
</gene>
<dbReference type="PANTHER" id="PTHR30328">
    <property type="entry name" value="TRANSCRIPTIONAL REPRESSOR"/>
    <property type="match status" value="1"/>
</dbReference>
<dbReference type="InterPro" id="IPR036271">
    <property type="entry name" value="Tet_transcr_reg_TetR-rel_C_sf"/>
</dbReference>
<feature type="domain" description="HTH tetR-type" evidence="2">
    <location>
        <begin position="2"/>
        <end position="62"/>
    </location>
</feature>
<protein>
    <recommendedName>
        <fullName evidence="2">HTH tetR-type domain-containing protein</fullName>
    </recommendedName>
</protein>
<dbReference type="PROSITE" id="PS50977">
    <property type="entry name" value="HTH_TETR_2"/>
    <property type="match status" value="1"/>
</dbReference>
<dbReference type="InterPro" id="IPR009057">
    <property type="entry name" value="Homeodomain-like_sf"/>
</dbReference>
<dbReference type="InterPro" id="IPR050109">
    <property type="entry name" value="HTH-type_TetR-like_transc_reg"/>
</dbReference>
<dbReference type="EMBL" id="UOGD01000361">
    <property type="protein sequence ID" value="VAX26943.1"/>
    <property type="molecule type" value="Genomic_DNA"/>
</dbReference>
<accession>A0A3B1CQJ4</accession>
<dbReference type="GO" id="GO:0003677">
    <property type="term" value="F:DNA binding"/>
    <property type="evidence" value="ECO:0007669"/>
    <property type="project" value="UniProtKB-KW"/>
</dbReference>
<dbReference type="SUPFAM" id="SSF48498">
    <property type="entry name" value="Tetracyclin repressor-like, C-terminal domain"/>
    <property type="match status" value="1"/>
</dbReference>
<evidence type="ECO:0000313" key="3">
    <source>
        <dbReference type="EMBL" id="VAX26943.1"/>
    </source>
</evidence>
<dbReference type="PRINTS" id="PR00455">
    <property type="entry name" value="HTHTETR"/>
</dbReference>
<dbReference type="Pfam" id="PF00440">
    <property type="entry name" value="TetR_N"/>
    <property type="match status" value="1"/>
</dbReference>
<dbReference type="PANTHER" id="PTHR30328:SF54">
    <property type="entry name" value="HTH-TYPE TRANSCRIPTIONAL REPRESSOR SCO4008"/>
    <property type="match status" value="1"/>
</dbReference>
<dbReference type="InterPro" id="IPR001647">
    <property type="entry name" value="HTH_TetR"/>
</dbReference>
<evidence type="ECO:0000256" key="1">
    <source>
        <dbReference type="ARBA" id="ARBA00023125"/>
    </source>
</evidence>